<keyword evidence="2" id="KW-1185">Reference proteome</keyword>
<evidence type="ECO:0000313" key="1">
    <source>
        <dbReference type="EMBL" id="KAG0416317.1"/>
    </source>
</evidence>
<protein>
    <submittedName>
        <fullName evidence="1">Uncharacterized protein</fullName>
    </submittedName>
</protein>
<dbReference type="Proteomes" id="UP000805193">
    <property type="component" value="Unassembled WGS sequence"/>
</dbReference>
<reference evidence="1 2" key="1">
    <citation type="journal article" date="2020" name="Cell">
        <title>Large-Scale Comparative Analyses of Tick Genomes Elucidate Their Genetic Diversity and Vector Capacities.</title>
        <authorList>
            <consortium name="Tick Genome and Microbiome Consortium (TIGMIC)"/>
            <person name="Jia N."/>
            <person name="Wang J."/>
            <person name="Shi W."/>
            <person name="Du L."/>
            <person name="Sun Y."/>
            <person name="Zhan W."/>
            <person name="Jiang J.F."/>
            <person name="Wang Q."/>
            <person name="Zhang B."/>
            <person name="Ji P."/>
            <person name="Bell-Sakyi L."/>
            <person name="Cui X.M."/>
            <person name="Yuan T.T."/>
            <person name="Jiang B.G."/>
            <person name="Yang W.F."/>
            <person name="Lam T.T."/>
            <person name="Chang Q.C."/>
            <person name="Ding S.J."/>
            <person name="Wang X.J."/>
            <person name="Zhu J.G."/>
            <person name="Ruan X.D."/>
            <person name="Zhao L."/>
            <person name="Wei J.T."/>
            <person name="Ye R.Z."/>
            <person name="Que T.C."/>
            <person name="Du C.H."/>
            <person name="Zhou Y.H."/>
            <person name="Cheng J.X."/>
            <person name="Dai P.F."/>
            <person name="Guo W.B."/>
            <person name="Han X.H."/>
            <person name="Huang E.J."/>
            <person name="Li L.F."/>
            <person name="Wei W."/>
            <person name="Gao Y.C."/>
            <person name="Liu J.Z."/>
            <person name="Shao H.Z."/>
            <person name="Wang X."/>
            <person name="Wang C.C."/>
            <person name="Yang T.C."/>
            <person name="Huo Q.B."/>
            <person name="Li W."/>
            <person name="Chen H.Y."/>
            <person name="Chen S.E."/>
            <person name="Zhou L.G."/>
            <person name="Ni X.B."/>
            <person name="Tian J.H."/>
            <person name="Sheng Y."/>
            <person name="Liu T."/>
            <person name="Pan Y.S."/>
            <person name="Xia L.Y."/>
            <person name="Li J."/>
            <person name="Zhao F."/>
            <person name="Cao W.C."/>
        </authorList>
    </citation>
    <scope>NUCLEOTIDE SEQUENCE [LARGE SCALE GENOMIC DNA]</scope>
    <source>
        <strain evidence="1">Iper-2018</strain>
    </source>
</reference>
<dbReference type="EMBL" id="JABSTQ010010963">
    <property type="protein sequence ID" value="KAG0416317.1"/>
    <property type="molecule type" value="Genomic_DNA"/>
</dbReference>
<organism evidence="1 2">
    <name type="scientific">Ixodes persulcatus</name>
    <name type="common">Taiga tick</name>
    <dbReference type="NCBI Taxonomy" id="34615"/>
    <lineage>
        <taxon>Eukaryota</taxon>
        <taxon>Metazoa</taxon>
        <taxon>Ecdysozoa</taxon>
        <taxon>Arthropoda</taxon>
        <taxon>Chelicerata</taxon>
        <taxon>Arachnida</taxon>
        <taxon>Acari</taxon>
        <taxon>Parasitiformes</taxon>
        <taxon>Ixodida</taxon>
        <taxon>Ixodoidea</taxon>
        <taxon>Ixodidae</taxon>
        <taxon>Ixodinae</taxon>
        <taxon>Ixodes</taxon>
    </lineage>
</organism>
<sequence length="153" mass="16424">MTNEQDEACEEEDRSVLALAGEGPKAERSVGHRCTPDKRVPTAVREVFRGMALCHRSNVVSNPKFTADRLPGWLVGWLADSTRSKFPDALPSIRPGERRPRALAFLLASLVPPGGVSAAAVVCFGCLCVRRVAVSSPLLKPHTSVHLPAESSA</sequence>
<accession>A0AC60PAZ7</accession>
<comment type="caution">
    <text evidence="1">The sequence shown here is derived from an EMBL/GenBank/DDBJ whole genome shotgun (WGS) entry which is preliminary data.</text>
</comment>
<name>A0AC60PAZ7_IXOPE</name>
<gene>
    <name evidence="1" type="ORF">HPB47_006533</name>
</gene>
<evidence type="ECO:0000313" key="2">
    <source>
        <dbReference type="Proteomes" id="UP000805193"/>
    </source>
</evidence>
<proteinExistence type="predicted"/>